<keyword evidence="4" id="KW-1185">Reference proteome</keyword>
<dbReference type="SMART" id="SM01234">
    <property type="entry name" value="Haemolytic"/>
    <property type="match status" value="1"/>
</dbReference>
<dbReference type="GO" id="GO:0005886">
    <property type="term" value="C:plasma membrane"/>
    <property type="evidence" value="ECO:0007669"/>
    <property type="project" value="UniProtKB-SubCell"/>
</dbReference>
<name>A0A1T0AVS6_9PAST</name>
<evidence type="ECO:0000256" key="2">
    <source>
        <dbReference type="SAM" id="MobiDB-lite"/>
    </source>
</evidence>
<dbReference type="RefSeq" id="WP_078235710.1">
    <property type="nucleotide sequence ID" value="NZ_MUYA01000001.1"/>
</dbReference>
<feature type="region of interest" description="Disordered" evidence="2">
    <location>
        <begin position="1"/>
        <end position="22"/>
    </location>
</feature>
<comment type="similarity">
    <text evidence="1">Belongs to the UPF0161 family.</text>
</comment>
<organism evidence="3 4">
    <name type="scientific">Haemophilus paracuniculus</name>
    <dbReference type="NCBI Taxonomy" id="734"/>
    <lineage>
        <taxon>Bacteria</taxon>
        <taxon>Pseudomonadati</taxon>
        <taxon>Pseudomonadota</taxon>
        <taxon>Gammaproteobacteria</taxon>
        <taxon>Pasteurellales</taxon>
        <taxon>Pasteurellaceae</taxon>
        <taxon>Haemophilus</taxon>
    </lineage>
</organism>
<dbReference type="STRING" id="734.B0187_00445"/>
<protein>
    <recommendedName>
        <fullName evidence="1">Putative membrane protein insertion efficiency factor</fullName>
    </recommendedName>
</protein>
<evidence type="ECO:0000313" key="3">
    <source>
        <dbReference type="EMBL" id="OOS00803.1"/>
    </source>
</evidence>
<dbReference type="PANTHER" id="PTHR33383:SF1">
    <property type="entry name" value="MEMBRANE PROTEIN INSERTION EFFICIENCY FACTOR-RELATED"/>
    <property type="match status" value="1"/>
</dbReference>
<dbReference type="InterPro" id="IPR002696">
    <property type="entry name" value="Membr_insert_effic_factor_YidD"/>
</dbReference>
<feature type="compositionally biased region" description="Polar residues" evidence="2">
    <location>
        <begin position="1"/>
        <end position="18"/>
    </location>
</feature>
<comment type="subcellular location">
    <subcellularLocation>
        <location evidence="1">Cell membrane</location>
        <topology evidence="1">Peripheral membrane protein</topology>
        <orientation evidence="1">Cytoplasmic side</orientation>
    </subcellularLocation>
</comment>
<dbReference type="HAMAP" id="MF_00386">
    <property type="entry name" value="UPF0161_YidD"/>
    <property type="match status" value="1"/>
</dbReference>
<keyword evidence="1" id="KW-0472">Membrane</keyword>
<evidence type="ECO:0000313" key="4">
    <source>
        <dbReference type="Proteomes" id="UP000190867"/>
    </source>
</evidence>
<dbReference type="NCBIfam" id="TIGR00278">
    <property type="entry name" value="membrane protein insertion efficiency factor YidD"/>
    <property type="match status" value="1"/>
</dbReference>
<proteinExistence type="inferred from homology"/>
<dbReference type="AlphaFoldDB" id="A0A1T0AVS6"/>
<comment type="function">
    <text evidence="1">Could be involved in insertion of integral membrane proteins into the membrane.</text>
</comment>
<dbReference type="EMBL" id="MUYA01000001">
    <property type="protein sequence ID" value="OOS00803.1"/>
    <property type="molecule type" value="Genomic_DNA"/>
</dbReference>
<dbReference type="Pfam" id="PF01809">
    <property type="entry name" value="YidD"/>
    <property type="match status" value="1"/>
</dbReference>
<evidence type="ECO:0000256" key="1">
    <source>
        <dbReference type="HAMAP-Rule" id="MF_00386"/>
    </source>
</evidence>
<gene>
    <name evidence="3" type="ORF">B0187_00445</name>
</gene>
<accession>A0A1T0AVS6</accession>
<dbReference type="Proteomes" id="UP000190867">
    <property type="component" value="Unassembled WGS sequence"/>
</dbReference>
<keyword evidence="1" id="KW-1003">Cell membrane</keyword>
<dbReference type="OrthoDB" id="9801753at2"/>
<sequence>MASPHSSKQTKPTKQARQTSREAKLSWSAKALLAPIFFYRYAVSPLIGPRCRFYPTCSTYAVEAIKLHGAMKGGCLTLKRLAKCHPFHAGGEDPVPPKAEKSPCKR</sequence>
<reference evidence="3 4" key="1">
    <citation type="submission" date="2017-02" db="EMBL/GenBank/DDBJ databases">
        <title>Draft genome sequence of Haemophilus paracuniculus CCUG 43573 type strain.</title>
        <authorList>
            <person name="Engstrom-Jakobsson H."/>
            <person name="Salva-Serra F."/>
            <person name="Thorell K."/>
            <person name="Gonzales-Siles L."/>
            <person name="Karlsson R."/>
            <person name="Boulund F."/>
            <person name="Engstrand L."/>
            <person name="Kristiansson E."/>
            <person name="Moore E."/>
        </authorList>
    </citation>
    <scope>NUCLEOTIDE SEQUENCE [LARGE SCALE GENOMIC DNA]</scope>
    <source>
        <strain evidence="3 4">CCUG 43573</strain>
    </source>
</reference>
<comment type="caution">
    <text evidence="3">The sequence shown here is derived from an EMBL/GenBank/DDBJ whole genome shotgun (WGS) entry which is preliminary data.</text>
</comment>
<dbReference type="PANTHER" id="PTHR33383">
    <property type="entry name" value="MEMBRANE PROTEIN INSERTION EFFICIENCY FACTOR-RELATED"/>
    <property type="match status" value="1"/>
</dbReference>